<dbReference type="GO" id="GO:0005930">
    <property type="term" value="C:axoneme"/>
    <property type="evidence" value="ECO:0007669"/>
    <property type="project" value="UniProtKB-SubCell"/>
</dbReference>
<dbReference type="AlphaFoldDB" id="A0A8S1JV13"/>
<dbReference type="PANTHER" id="PTHR15454">
    <property type="entry name" value="NISCHARIN RELATED"/>
    <property type="match status" value="1"/>
</dbReference>
<dbReference type="PANTHER" id="PTHR15454:SF73">
    <property type="entry name" value="DYNEIN AXONEMAL LIGHT CHAIN 1"/>
    <property type="match status" value="1"/>
</dbReference>
<evidence type="ECO:0000256" key="7">
    <source>
        <dbReference type="ARBA" id="ARBA00023175"/>
    </source>
</evidence>
<gene>
    <name evidence="12" type="ORF">PPRIM_AZ9-3.1.T0060393</name>
</gene>
<keyword evidence="6" id="KW-0243">Dynein</keyword>
<dbReference type="EMBL" id="CAJJDM010000003">
    <property type="protein sequence ID" value="CAD8044310.1"/>
    <property type="molecule type" value="Genomic_DNA"/>
</dbReference>
<evidence type="ECO:0000256" key="2">
    <source>
        <dbReference type="ARBA" id="ARBA00022490"/>
    </source>
</evidence>
<dbReference type="GO" id="GO:0005874">
    <property type="term" value="C:microtubule"/>
    <property type="evidence" value="ECO:0007669"/>
    <property type="project" value="UniProtKB-KW"/>
</dbReference>
<evidence type="ECO:0000256" key="6">
    <source>
        <dbReference type="ARBA" id="ARBA00023017"/>
    </source>
</evidence>
<sequence>MAKTTCAKALQNWEQEHPGEQPSEAEDIRLIFQNPPLDKLDPPVLNTLAKVKRLSLSSNAIEKMVNLPGLRQIEILSLSRNNIKKIAGLEEIGQTLKELWLSYNYIERLDGLQPCVKLHTLYIGNNRIKVWDEVDKLKDLPEIANVLFVGNPIYENQKDDPKLLVLKRINTLKNVDGTVVDDSLMEKVKALGDGVPTTTVK</sequence>
<keyword evidence="7" id="KW-0505">Motor protein</keyword>
<dbReference type="FunFam" id="3.80.10.10:FF:000049">
    <property type="entry name" value="Dynein light chain 1"/>
    <property type="match status" value="1"/>
</dbReference>
<dbReference type="InterPro" id="IPR025875">
    <property type="entry name" value="Leu-rich_rpt_4"/>
</dbReference>
<keyword evidence="9" id="KW-0966">Cell projection</keyword>
<comment type="caution">
    <text evidence="12">The sequence shown here is derived from an EMBL/GenBank/DDBJ whole genome shotgun (WGS) entry which is preliminary data.</text>
</comment>
<keyword evidence="4" id="KW-0493">Microtubule</keyword>
<evidence type="ECO:0000256" key="11">
    <source>
        <dbReference type="ARBA" id="ARBA00049760"/>
    </source>
</evidence>
<evidence type="ECO:0000256" key="8">
    <source>
        <dbReference type="ARBA" id="ARBA00023212"/>
    </source>
</evidence>
<keyword evidence="3" id="KW-0433">Leucine-rich repeat</keyword>
<evidence type="ECO:0000256" key="1">
    <source>
        <dbReference type="ARBA" id="ARBA00004430"/>
    </source>
</evidence>
<keyword evidence="2" id="KW-0963">Cytoplasm</keyword>
<dbReference type="OMA" id="NCERISM"/>
<proteinExistence type="inferred from homology"/>
<comment type="similarity">
    <text evidence="10">Belongs to the dynein light chain LC1-type family.</text>
</comment>
<dbReference type="SMART" id="SM00365">
    <property type="entry name" value="LRR_SD22"/>
    <property type="match status" value="4"/>
</dbReference>
<dbReference type="Pfam" id="PF12799">
    <property type="entry name" value="LRR_4"/>
    <property type="match status" value="1"/>
</dbReference>
<evidence type="ECO:0000256" key="9">
    <source>
        <dbReference type="ARBA" id="ARBA00023273"/>
    </source>
</evidence>
<comment type="subcellular location">
    <subcellularLocation>
        <location evidence="1">Cytoplasm</location>
        <location evidence="1">Cytoskeleton</location>
        <location evidence="1">Cilium axoneme</location>
    </subcellularLocation>
</comment>
<keyword evidence="8" id="KW-0206">Cytoskeleton</keyword>
<protein>
    <recommendedName>
        <fullName evidence="11">Dynein axonemal light chain 1</fullName>
    </recommendedName>
</protein>
<evidence type="ECO:0000256" key="4">
    <source>
        <dbReference type="ARBA" id="ARBA00022701"/>
    </source>
</evidence>
<accession>A0A8S1JV13</accession>
<evidence type="ECO:0000313" key="12">
    <source>
        <dbReference type="EMBL" id="CAD8044310.1"/>
    </source>
</evidence>
<dbReference type="PROSITE" id="PS51450">
    <property type="entry name" value="LRR"/>
    <property type="match status" value="3"/>
</dbReference>
<keyword evidence="13" id="KW-1185">Reference proteome</keyword>
<name>A0A8S1JV13_PARPR</name>
<dbReference type="Proteomes" id="UP000688137">
    <property type="component" value="Unassembled WGS sequence"/>
</dbReference>
<evidence type="ECO:0000256" key="10">
    <source>
        <dbReference type="ARBA" id="ARBA00049659"/>
    </source>
</evidence>
<dbReference type="InterPro" id="IPR001611">
    <property type="entry name" value="Leu-rich_rpt"/>
</dbReference>
<organism evidence="12 13">
    <name type="scientific">Paramecium primaurelia</name>
    <dbReference type="NCBI Taxonomy" id="5886"/>
    <lineage>
        <taxon>Eukaryota</taxon>
        <taxon>Sar</taxon>
        <taxon>Alveolata</taxon>
        <taxon>Ciliophora</taxon>
        <taxon>Intramacronucleata</taxon>
        <taxon>Oligohymenophorea</taxon>
        <taxon>Peniculida</taxon>
        <taxon>Parameciidae</taxon>
        <taxon>Paramecium</taxon>
    </lineage>
</organism>
<evidence type="ECO:0000256" key="5">
    <source>
        <dbReference type="ARBA" id="ARBA00022737"/>
    </source>
</evidence>
<keyword evidence="5" id="KW-0677">Repeat</keyword>
<evidence type="ECO:0000256" key="3">
    <source>
        <dbReference type="ARBA" id="ARBA00022614"/>
    </source>
</evidence>
<evidence type="ECO:0000313" key="13">
    <source>
        <dbReference type="Proteomes" id="UP000688137"/>
    </source>
</evidence>
<reference evidence="12" key="1">
    <citation type="submission" date="2021-01" db="EMBL/GenBank/DDBJ databases">
        <authorList>
            <consortium name="Genoscope - CEA"/>
            <person name="William W."/>
        </authorList>
    </citation>
    <scope>NUCLEOTIDE SEQUENCE</scope>
</reference>
<dbReference type="GO" id="GO:0030286">
    <property type="term" value="C:dynein complex"/>
    <property type="evidence" value="ECO:0007669"/>
    <property type="project" value="UniProtKB-KW"/>
</dbReference>